<gene>
    <name evidence="2" type="ORF">GCM10022255_017550</name>
</gene>
<organism evidence="2 3">
    <name type="scientific">Dactylosporangium darangshiense</name>
    <dbReference type="NCBI Taxonomy" id="579108"/>
    <lineage>
        <taxon>Bacteria</taxon>
        <taxon>Bacillati</taxon>
        <taxon>Actinomycetota</taxon>
        <taxon>Actinomycetes</taxon>
        <taxon>Micromonosporales</taxon>
        <taxon>Micromonosporaceae</taxon>
        <taxon>Dactylosporangium</taxon>
    </lineage>
</organism>
<accession>A0ABP8D2L2</accession>
<comment type="caution">
    <text evidence="2">The sequence shown here is derived from an EMBL/GenBank/DDBJ whole genome shotgun (WGS) entry which is preliminary data.</text>
</comment>
<evidence type="ECO:0000313" key="2">
    <source>
        <dbReference type="EMBL" id="GAA4246417.1"/>
    </source>
</evidence>
<sequence>MAGMDSNEPMPRASRARPSCPALMSRCRTTAGMRETQAPTRAPLAVNTRAVPVAAARSPVLTLGAAAVSTARAGGT</sequence>
<dbReference type="EMBL" id="BAABAT010000003">
    <property type="protein sequence ID" value="GAA4246417.1"/>
    <property type="molecule type" value="Genomic_DNA"/>
</dbReference>
<evidence type="ECO:0000256" key="1">
    <source>
        <dbReference type="SAM" id="MobiDB-lite"/>
    </source>
</evidence>
<protein>
    <submittedName>
        <fullName evidence="2">Uncharacterized protein</fullName>
    </submittedName>
</protein>
<keyword evidence="3" id="KW-1185">Reference proteome</keyword>
<name>A0ABP8D2L2_9ACTN</name>
<evidence type="ECO:0000313" key="3">
    <source>
        <dbReference type="Proteomes" id="UP001500620"/>
    </source>
</evidence>
<reference evidence="3" key="1">
    <citation type="journal article" date="2019" name="Int. J. Syst. Evol. Microbiol.">
        <title>The Global Catalogue of Microorganisms (GCM) 10K type strain sequencing project: providing services to taxonomists for standard genome sequencing and annotation.</title>
        <authorList>
            <consortium name="The Broad Institute Genomics Platform"/>
            <consortium name="The Broad Institute Genome Sequencing Center for Infectious Disease"/>
            <person name="Wu L."/>
            <person name="Ma J."/>
        </authorList>
    </citation>
    <scope>NUCLEOTIDE SEQUENCE [LARGE SCALE GENOMIC DNA]</scope>
    <source>
        <strain evidence="3">JCM 17441</strain>
    </source>
</reference>
<proteinExistence type="predicted"/>
<feature type="region of interest" description="Disordered" evidence="1">
    <location>
        <begin position="1"/>
        <end position="22"/>
    </location>
</feature>
<dbReference type="Proteomes" id="UP001500620">
    <property type="component" value="Unassembled WGS sequence"/>
</dbReference>